<keyword evidence="4 10" id="KW-0645">Protease</keyword>
<evidence type="ECO:0000256" key="6">
    <source>
        <dbReference type="ARBA" id="ARBA00022750"/>
    </source>
</evidence>
<evidence type="ECO:0000313" key="13">
    <source>
        <dbReference type="EMBL" id="CAG8601933.1"/>
    </source>
</evidence>
<dbReference type="Gene3D" id="3.50.30.30">
    <property type="match status" value="1"/>
</dbReference>
<evidence type="ECO:0000256" key="11">
    <source>
        <dbReference type="SAM" id="SignalP"/>
    </source>
</evidence>
<evidence type="ECO:0000256" key="9">
    <source>
        <dbReference type="PIRSR" id="PIRSR601461-2"/>
    </source>
</evidence>
<dbReference type="OrthoDB" id="2747330at2759"/>
<evidence type="ECO:0000256" key="2">
    <source>
        <dbReference type="ARBA" id="ARBA00007447"/>
    </source>
</evidence>
<dbReference type="PROSITE" id="PS00141">
    <property type="entry name" value="ASP_PROTEASE"/>
    <property type="match status" value="1"/>
</dbReference>
<dbReference type="InterPro" id="IPR023827">
    <property type="entry name" value="Peptidase_S8_Asp-AS"/>
</dbReference>
<dbReference type="Proteomes" id="UP000789508">
    <property type="component" value="Unassembled WGS sequence"/>
</dbReference>
<feature type="chain" id="PRO_5040382813" description="rhizopuspepsin" evidence="11">
    <location>
        <begin position="21"/>
        <end position="548"/>
    </location>
</feature>
<dbReference type="Pfam" id="PF00026">
    <property type="entry name" value="Asp"/>
    <property type="match status" value="1"/>
</dbReference>
<name>A0A9N9GH39_9GLOM</name>
<evidence type="ECO:0000313" key="14">
    <source>
        <dbReference type="Proteomes" id="UP000789508"/>
    </source>
</evidence>
<dbReference type="CDD" id="cd05471">
    <property type="entry name" value="pepsin_like"/>
    <property type="match status" value="1"/>
</dbReference>
<dbReference type="EMBL" id="CAJVPS010004302">
    <property type="protein sequence ID" value="CAG8601933.1"/>
    <property type="molecule type" value="Genomic_DNA"/>
</dbReference>
<evidence type="ECO:0000256" key="7">
    <source>
        <dbReference type="ARBA" id="ARBA00022801"/>
    </source>
</evidence>
<keyword evidence="7 10" id="KW-0378">Hydrolase</keyword>
<keyword evidence="9" id="KW-1015">Disulfide bond</keyword>
<feature type="domain" description="Peptidase A1" evidence="12">
    <location>
        <begin position="77"/>
        <end position="380"/>
    </location>
</feature>
<dbReference type="InterPro" id="IPR021109">
    <property type="entry name" value="Peptidase_aspartic_dom_sf"/>
</dbReference>
<evidence type="ECO:0000256" key="10">
    <source>
        <dbReference type="RuleBase" id="RU000454"/>
    </source>
</evidence>
<dbReference type="FunFam" id="2.40.70.10:FF:000115">
    <property type="entry name" value="Lysosomal aspartic protease"/>
    <property type="match status" value="1"/>
</dbReference>
<dbReference type="InterPro" id="IPR001969">
    <property type="entry name" value="Aspartic_peptidase_AS"/>
</dbReference>
<evidence type="ECO:0000259" key="12">
    <source>
        <dbReference type="PROSITE" id="PS51767"/>
    </source>
</evidence>
<dbReference type="PANTHER" id="PTHR47966">
    <property type="entry name" value="BETA-SITE APP-CLEAVING ENZYME, ISOFORM A-RELATED"/>
    <property type="match status" value="1"/>
</dbReference>
<dbReference type="Gene3D" id="3.40.50.200">
    <property type="entry name" value="Peptidase S8/S53 domain"/>
    <property type="match status" value="1"/>
</dbReference>
<dbReference type="GO" id="GO:0004190">
    <property type="term" value="F:aspartic-type endopeptidase activity"/>
    <property type="evidence" value="ECO:0007669"/>
    <property type="project" value="UniProtKB-KW"/>
</dbReference>
<dbReference type="GO" id="GO:0004252">
    <property type="term" value="F:serine-type endopeptidase activity"/>
    <property type="evidence" value="ECO:0007669"/>
    <property type="project" value="InterPro"/>
</dbReference>
<dbReference type="SUPFAM" id="SSF50630">
    <property type="entry name" value="Acid proteases"/>
    <property type="match status" value="1"/>
</dbReference>
<reference evidence="13" key="1">
    <citation type="submission" date="2021-06" db="EMBL/GenBank/DDBJ databases">
        <authorList>
            <person name="Kallberg Y."/>
            <person name="Tangrot J."/>
            <person name="Rosling A."/>
        </authorList>
    </citation>
    <scope>NUCLEOTIDE SEQUENCE</scope>
    <source>
        <strain evidence="13">FL130A</strain>
    </source>
</reference>
<keyword evidence="5 11" id="KW-0732">Signal</keyword>
<feature type="disulfide bond" evidence="9">
    <location>
        <begin position="106"/>
        <end position="111"/>
    </location>
</feature>
<comment type="similarity">
    <text evidence="2 10">Belongs to the peptidase A1 family.</text>
</comment>
<dbReference type="PROSITE" id="PS51767">
    <property type="entry name" value="PEPTIDASE_A1"/>
    <property type="match status" value="1"/>
</dbReference>
<dbReference type="PANTHER" id="PTHR47966:SF51">
    <property type="entry name" value="BETA-SITE APP-CLEAVING ENZYME, ISOFORM A-RELATED"/>
    <property type="match status" value="1"/>
</dbReference>
<dbReference type="PROSITE" id="PS00136">
    <property type="entry name" value="SUBTILASE_ASP"/>
    <property type="match status" value="1"/>
</dbReference>
<dbReference type="AlphaFoldDB" id="A0A9N9GH39"/>
<gene>
    <name evidence="13" type="ORF">ALEPTO_LOCUS8183</name>
</gene>
<evidence type="ECO:0000256" key="3">
    <source>
        <dbReference type="ARBA" id="ARBA00013205"/>
    </source>
</evidence>
<dbReference type="PRINTS" id="PR00792">
    <property type="entry name" value="PEPSIN"/>
</dbReference>
<comment type="caution">
    <text evidence="13">The sequence shown here is derived from an EMBL/GenBank/DDBJ whole genome shotgun (WGS) entry which is preliminary data.</text>
</comment>
<accession>A0A9N9GH39</accession>
<feature type="active site" evidence="8">
    <location>
        <position position="93"/>
    </location>
</feature>
<dbReference type="InterPro" id="IPR034164">
    <property type="entry name" value="Pepsin-like_dom"/>
</dbReference>
<dbReference type="InterPro" id="IPR001461">
    <property type="entry name" value="Aspartic_peptidase_A1"/>
</dbReference>
<evidence type="ECO:0000256" key="1">
    <source>
        <dbReference type="ARBA" id="ARBA00001130"/>
    </source>
</evidence>
<feature type="signal peptide" evidence="11">
    <location>
        <begin position="1"/>
        <end position="20"/>
    </location>
</feature>
<dbReference type="EC" id="3.4.23.21" evidence="3"/>
<comment type="catalytic activity">
    <reaction evidence="1">
        <text>Hydrolysis of proteins with broad specificity similar to that of pepsin A, preferring hydrophobic residues at P1 and P1'. Clots milk and activates trypsinogen. Does not cleave 4-Gln-|-His-5, but does cleave 10-His-|-Leu-11 and 12-Val-|-Glu-13 in B chain of insulin.</text>
        <dbReference type="EC" id="3.4.23.21"/>
    </reaction>
</comment>
<feature type="active site" evidence="8">
    <location>
        <position position="277"/>
    </location>
</feature>
<dbReference type="InterPro" id="IPR036852">
    <property type="entry name" value="Peptidase_S8/S53_dom_sf"/>
</dbReference>
<dbReference type="Gene3D" id="2.40.70.10">
    <property type="entry name" value="Acid Proteases"/>
    <property type="match status" value="2"/>
</dbReference>
<dbReference type="SUPFAM" id="SSF52743">
    <property type="entry name" value="Subtilisin-like"/>
    <property type="match status" value="1"/>
</dbReference>
<evidence type="ECO:0000256" key="5">
    <source>
        <dbReference type="ARBA" id="ARBA00022729"/>
    </source>
</evidence>
<proteinExistence type="inferred from homology"/>
<sequence>MKVIKIATLLLSLIFSTINAAPTPKSLVHTIPLQKHGLSNKYTLKQKFALEKNHVLSKYSKKDGDNSTIITEPLTGYSGPIVIGSQTFTVLFDTGSSDLWVPSKNCTSEACVTDHLFDPSKSKTYKNIGESFDIVYGSGPVSGTTGSDDISVADAKVKGQVFGLAITVTDRLAEVGFDGILGMAFDSLSVIHTKTPFENMVAQKSVTDPVFSFFLVREEDKTSDKSELTLGGVDNSKFKGDLNFNKVTDPLYWQINLDDVKFDGKSLGIETSSAIIDTGTTFILASFDAFTKINELIPGAAYDQEDGFYTIPCNTTSIVSFVFGGIAYAISPEDLVINQGKGACLSAISNGGNVWVVGDAFLKNVYTAFDLVVNDKTNITNLNSADELIVVRAQTNYTGKNIKVGIIDSGIDYTHSAFGNSSTKGYKIQFGYDFIGDAFNSKVTMIHWTNVMDTESILLEFLPLRVAPGAYNDGMDIINLLLASGTGWAESPVMMRKSWPQAIILRWPMTRANLYQQSIIGKTALIRRGTRTFAQKVANAQAADAIGA</sequence>
<evidence type="ECO:0000256" key="8">
    <source>
        <dbReference type="PIRSR" id="PIRSR601461-1"/>
    </source>
</evidence>
<keyword evidence="14" id="KW-1185">Reference proteome</keyword>
<protein>
    <recommendedName>
        <fullName evidence="3">rhizopuspepsin</fullName>
        <ecNumber evidence="3">3.4.23.21</ecNumber>
    </recommendedName>
</protein>
<dbReference type="GO" id="GO:0006508">
    <property type="term" value="P:proteolysis"/>
    <property type="evidence" value="ECO:0007669"/>
    <property type="project" value="UniProtKB-KW"/>
</dbReference>
<dbReference type="InterPro" id="IPR033121">
    <property type="entry name" value="PEPTIDASE_A1"/>
</dbReference>
<evidence type="ECO:0000256" key="4">
    <source>
        <dbReference type="ARBA" id="ARBA00022670"/>
    </source>
</evidence>
<organism evidence="13 14">
    <name type="scientific">Ambispora leptoticha</name>
    <dbReference type="NCBI Taxonomy" id="144679"/>
    <lineage>
        <taxon>Eukaryota</taxon>
        <taxon>Fungi</taxon>
        <taxon>Fungi incertae sedis</taxon>
        <taxon>Mucoromycota</taxon>
        <taxon>Glomeromycotina</taxon>
        <taxon>Glomeromycetes</taxon>
        <taxon>Archaeosporales</taxon>
        <taxon>Ambisporaceae</taxon>
        <taxon>Ambispora</taxon>
    </lineage>
</organism>
<keyword evidence="6 10" id="KW-0064">Aspartyl protease</keyword>